<evidence type="ECO:0000259" key="1">
    <source>
        <dbReference type="PROSITE" id="PS50052"/>
    </source>
</evidence>
<dbReference type="InterPro" id="IPR050716">
    <property type="entry name" value="MAGUK"/>
</dbReference>
<dbReference type="InterPro" id="IPR008145">
    <property type="entry name" value="GK/Ca_channel_bsu"/>
</dbReference>
<dbReference type="InterPro" id="IPR008144">
    <property type="entry name" value="Guanylate_kin-like_dom"/>
</dbReference>
<dbReference type="Gene3D" id="3.40.50.300">
    <property type="entry name" value="P-loop containing nucleotide triphosphate hydrolases"/>
    <property type="match status" value="1"/>
</dbReference>
<comment type="caution">
    <text evidence="2">The sequence shown here is derived from an EMBL/GenBank/DDBJ whole genome shotgun (WGS) entry which is preliminary data.</text>
</comment>
<dbReference type="InterPro" id="IPR027417">
    <property type="entry name" value="P-loop_NTPase"/>
</dbReference>
<evidence type="ECO:0000313" key="3">
    <source>
        <dbReference type="Proteomes" id="UP001432322"/>
    </source>
</evidence>
<dbReference type="Pfam" id="PF00625">
    <property type="entry name" value="Guanylate_kin"/>
    <property type="match status" value="1"/>
</dbReference>
<dbReference type="SUPFAM" id="SSF52540">
    <property type="entry name" value="P-loop containing nucleoside triphosphate hydrolases"/>
    <property type="match status" value="1"/>
</dbReference>
<keyword evidence="3" id="KW-1185">Reference proteome</keyword>
<dbReference type="AlphaFoldDB" id="A0AAV5WZ84"/>
<dbReference type="PANTHER" id="PTHR23122">
    <property type="entry name" value="MEMBRANE-ASSOCIATED GUANYLATE KINASE MAGUK"/>
    <property type="match status" value="1"/>
</dbReference>
<sequence>FLQAMYSFLKRFFSYFFNTQEEKKGEEICYSRSVCVRGAFYGKIYDYMLTKYPDQFSSVVPLTSRARRNFEVNGYDYYFVSENFMREFEVGNEFIEIVTSNGSQFGLTIGGV</sequence>
<dbReference type="EMBL" id="BTSY01000006">
    <property type="protein sequence ID" value="GMT34794.1"/>
    <property type="molecule type" value="Genomic_DNA"/>
</dbReference>
<dbReference type="Proteomes" id="UP001432322">
    <property type="component" value="Unassembled WGS sequence"/>
</dbReference>
<dbReference type="PROSITE" id="PS50052">
    <property type="entry name" value="GUANYLATE_KINASE_2"/>
    <property type="match status" value="1"/>
</dbReference>
<feature type="domain" description="Guanylate kinase-like" evidence="1">
    <location>
        <begin position="31"/>
        <end position="112"/>
    </location>
</feature>
<dbReference type="InterPro" id="IPR020590">
    <property type="entry name" value="Guanylate_kinase_CS"/>
</dbReference>
<dbReference type="PROSITE" id="PS00856">
    <property type="entry name" value="GUANYLATE_KINASE_1"/>
    <property type="match status" value="1"/>
</dbReference>
<feature type="non-terminal residue" evidence="2">
    <location>
        <position position="1"/>
    </location>
</feature>
<feature type="non-terminal residue" evidence="2">
    <location>
        <position position="112"/>
    </location>
</feature>
<name>A0AAV5WZ84_9BILA</name>
<accession>A0AAV5WZ84</accession>
<protein>
    <recommendedName>
        <fullName evidence="1">Guanylate kinase-like domain-containing protein</fullName>
    </recommendedName>
</protein>
<organism evidence="2 3">
    <name type="scientific">Pristionchus fissidentatus</name>
    <dbReference type="NCBI Taxonomy" id="1538716"/>
    <lineage>
        <taxon>Eukaryota</taxon>
        <taxon>Metazoa</taxon>
        <taxon>Ecdysozoa</taxon>
        <taxon>Nematoda</taxon>
        <taxon>Chromadorea</taxon>
        <taxon>Rhabditida</taxon>
        <taxon>Rhabditina</taxon>
        <taxon>Diplogasteromorpha</taxon>
        <taxon>Diplogasteroidea</taxon>
        <taxon>Neodiplogasteridae</taxon>
        <taxon>Pristionchus</taxon>
    </lineage>
</organism>
<reference evidence="2" key="1">
    <citation type="submission" date="2023-10" db="EMBL/GenBank/DDBJ databases">
        <title>Genome assembly of Pristionchus species.</title>
        <authorList>
            <person name="Yoshida K."/>
            <person name="Sommer R.J."/>
        </authorList>
    </citation>
    <scope>NUCLEOTIDE SEQUENCE</scope>
    <source>
        <strain evidence="2">RS5133</strain>
    </source>
</reference>
<proteinExistence type="predicted"/>
<evidence type="ECO:0000313" key="2">
    <source>
        <dbReference type="EMBL" id="GMT34794.1"/>
    </source>
</evidence>
<gene>
    <name evidence="2" type="ORF">PFISCL1PPCAC_26091</name>
</gene>